<protein>
    <recommendedName>
        <fullName evidence="4">Fungal N-terminal domain-containing protein</fullName>
    </recommendedName>
</protein>
<dbReference type="OrthoDB" id="5416095at2759"/>
<evidence type="ECO:0000313" key="2">
    <source>
        <dbReference type="EMBL" id="RPB15806.1"/>
    </source>
</evidence>
<evidence type="ECO:0000313" key="3">
    <source>
        <dbReference type="Proteomes" id="UP000277580"/>
    </source>
</evidence>
<dbReference type="EMBL" id="ML119111">
    <property type="protein sequence ID" value="RPB15806.1"/>
    <property type="molecule type" value="Genomic_DNA"/>
</dbReference>
<keyword evidence="3" id="KW-1185">Reference proteome</keyword>
<accession>A0A3N4KZ35</accession>
<organism evidence="2 3">
    <name type="scientific">Morchella conica CCBAS932</name>
    <dbReference type="NCBI Taxonomy" id="1392247"/>
    <lineage>
        <taxon>Eukaryota</taxon>
        <taxon>Fungi</taxon>
        <taxon>Dikarya</taxon>
        <taxon>Ascomycota</taxon>
        <taxon>Pezizomycotina</taxon>
        <taxon>Pezizomycetes</taxon>
        <taxon>Pezizales</taxon>
        <taxon>Morchellaceae</taxon>
        <taxon>Morchella</taxon>
    </lineage>
</organism>
<keyword evidence="1" id="KW-0175">Coiled coil</keyword>
<name>A0A3N4KZ35_9PEZI</name>
<gene>
    <name evidence="2" type="ORF">P167DRAFT_562660</name>
</gene>
<feature type="coiled-coil region" evidence="1">
    <location>
        <begin position="42"/>
        <end position="80"/>
    </location>
</feature>
<proteinExistence type="predicted"/>
<dbReference type="InParanoid" id="A0A3N4KZ35"/>
<evidence type="ECO:0000256" key="1">
    <source>
        <dbReference type="SAM" id="Coils"/>
    </source>
</evidence>
<reference evidence="2 3" key="1">
    <citation type="journal article" date="2018" name="Nat. Ecol. Evol.">
        <title>Pezizomycetes genomes reveal the molecular basis of ectomycorrhizal truffle lifestyle.</title>
        <authorList>
            <person name="Murat C."/>
            <person name="Payen T."/>
            <person name="Noel B."/>
            <person name="Kuo A."/>
            <person name="Morin E."/>
            <person name="Chen J."/>
            <person name="Kohler A."/>
            <person name="Krizsan K."/>
            <person name="Balestrini R."/>
            <person name="Da Silva C."/>
            <person name="Montanini B."/>
            <person name="Hainaut M."/>
            <person name="Levati E."/>
            <person name="Barry K.W."/>
            <person name="Belfiori B."/>
            <person name="Cichocki N."/>
            <person name="Clum A."/>
            <person name="Dockter R.B."/>
            <person name="Fauchery L."/>
            <person name="Guy J."/>
            <person name="Iotti M."/>
            <person name="Le Tacon F."/>
            <person name="Lindquist E.A."/>
            <person name="Lipzen A."/>
            <person name="Malagnac F."/>
            <person name="Mello A."/>
            <person name="Molinier V."/>
            <person name="Miyauchi S."/>
            <person name="Poulain J."/>
            <person name="Riccioni C."/>
            <person name="Rubini A."/>
            <person name="Sitrit Y."/>
            <person name="Splivallo R."/>
            <person name="Traeger S."/>
            <person name="Wang M."/>
            <person name="Zifcakova L."/>
            <person name="Wipf D."/>
            <person name="Zambonelli A."/>
            <person name="Paolocci F."/>
            <person name="Nowrousian M."/>
            <person name="Ottonello S."/>
            <person name="Baldrian P."/>
            <person name="Spatafora J.W."/>
            <person name="Henrissat B."/>
            <person name="Nagy L.G."/>
            <person name="Aury J.M."/>
            <person name="Wincker P."/>
            <person name="Grigoriev I.V."/>
            <person name="Bonfante P."/>
            <person name="Martin F.M."/>
        </authorList>
    </citation>
    <scope>NUCLEOTIDE SEQUENCE [LARGE SCALE GENOMIC DNA]</scope>
    <source>
        <strain evidence="2 3">CCBAS932</strain>
    </source>
</reference>
<sequence>MLANKMFLVTELFHVYGPSLIATAIGSATVIWQTNKGNDGVKAEIEGNLSRVEKNLESKIEDLRAEVQDLGAEVQDLGAEVQACQSMILQTAHHTMKALDGNKKPMREWLHKLERCKQSGGEDCGSIPKA</sequence>
<dbReference type="AlphaFoldDB" id="A0A3N4KZ35"/>
<evidence type="ECO:0008006" key="4">
    <source>
        <dbReference type="Google" id="ProtNLM"/>
    </source>
</evidence>
<dbReference type="Proteomes" id="UP000277580">
    <property type="component" value="Unassembled WGS sequence"/>
</dbReference>